<feature type="domain" description="DUF5000" evidence="2">
    <location>
        <begin position="259"/>
        <end position="395"/>
    </location>
</feature>
<dbReference type="RefSeq" id="WP_121120726.1">
    <property type="nucleotide sequence ID" value="NZ_RBWS01000001.1"/>
</dbReference>
<dbReference type="AlphaFoldDB" id="A0A420W4A6"/>
<dbReference type="Pfam" id="PF17166">
    <property type="entry name" value="DUF5126"/>
    <property type="match status" value="1"/>
</dbReference>
<evidence type="ECO:0000313" key="4">
    <source>
        <dbReference type="EMBL" id="RKO73403.1"/>
    </source>
</evidence>
<dbReference type="PROSITE" id="PS51257">
    <property type="entry name" value="PROKAR_LIPOPROTEIN"/>
    <property type="match status" value="1"/>
</dbReference>
<dbReference type="InterPro" id="IPR032164">
    <property type="entry name" value="DUF5000"/>
</dbReference>
<dbReference type="Proteomes" id="UP000282423">
    <property type="component" value="Unassembled WGS sequence"/>
</dbReference>
<evidence type="ECO:0000313" key="5">
    <source>
        <dbReference type="Proteomes" id="UP000282423"/>
    </source>
</evidence>
<dbReference type="InterPro" id="IPR032527">
    <property type="entry name" value="DUF4959"/>
</dbReference>
<feature type="domain" description="DUF5126" evidence="3">
    <location>
        <begin position="122"/>
        <end position="224"/>
    </location>
</feature>
<protein>
    <submittedName>
        <fullName evidence="4">DUF5126 domain-containing protein</fullName>
    </submittedName>
</protein>
<gene>
    <name evidence="4" type="ORF">D7322_01685</name>
</gene>
<dbReference type="Pfam" id="PF16323">
    <property type="entry name" value="DUF4959"/>
    <property type="match status" value="1"/>
</dbReference>
<evidence type="ECO:0000259" key="2">
    <source>
        <dbReference type="Pfam" id="PF16391"/>
    </source>
</evidence>
<dbReference type="EMBL" id="RBWS01000001">
    <property type="protein sequence ID" value="RKO73403.1"/>
    <property type="molecule type" value="Genomic_DNA"/>
</dbReference>
<comment type="caution">
    <text evidence="4">The sequence shown here is derived from an EMBL/GenBank/DDBJ whole genome shotgun (WGS) entry which is preliminary data.</text>
</comment>
<name>A0A420W4A6_9SPHI</name>
<organism evidence="4 5">
    <name type="scientific">Sphingobacterium puteale</name>
    <dbReference type="NCBI Taxonomy" id="2420510"/>
    <lineage>
        <taxon>Bacteria</taxon>
        <taxon>Pseudomonadati</taxon>
        <taxon>Bacteroidota</taxon>
        <taxon>Sphingobacteriia</taxon>
        <taxon>Sphingobacteriales</taxon>
        <taxon>Sphingobacteriaceae</taxon>
        <taxon>Sphingobacterium</taxon>
    </lineage>
</organism>
<keyword evidence="5" id="KW-1185">Reference proteome</keyword>
<dbReference type="Gene3D" id="2.60.120.260">
    <property type="entry name" value="Galactose-binding domain-like"/>
    <property type="match status" value="1"/>
</dbReference>
<dbReference type="OrthoDB" id="621114at2"/>
<proteinExistence type="predicted"/>
<evidence type="ECO:0000259" key="1">
    <source>
        <dbReference type="Pfam" id="PF16323"/>
    </source>
</evidence>
<evidence type="ECO:0000259" key="3">
    <source>
        <dbReference type="Pfam" id="PF17166"/>
    </source>
</evidence>
<dbReference type="InterPro" id="IPR033431">
    <property type="entry name" value="DUF5126"/>
</dbReference>
<feature type="domain" description="DUF4959" evidence="1">
    <location>
        <begin position="18"/>
        <end position="121"/>
    </location>
</feature>
<sequence>MKKIYILVFGLISLVGQACKEEFNRPLEENGSATATVSNVTVKNTPGGAILTYNLPGDANLLYAVAEVETKNGKMSYFKSSAYKDKIEIIGLPDEKPRTIKVFTVNKSEVKSAPVEVTINPLTPPYLHVLRNLKMAADFGGVNIQFKNETEADLAFTLERLEPDGNYRREKDYYSRLKAGSYTFRGIEAEEAKFALYVRDRWENISDTLYATLTPLYEMKLDKSKFRDLTLDGDSFIYTDQWHIAKRYAWDDTWSSDFNNPYGNWLNVTTNEPNNGQPTHITIDLGVKAKLSRFRINHYYRFIDRGMKRYEIWGRSDQPKDGSWDGWTKMISYEQKKPSGLSGESYTAADKEVWLAGDNGDFPAEIPAVRYIRVKCLENWVGTTNLNFAEITFWGSDKY</sequence>
<accession>A0A420W4A6</accession>
<dbReference type="Pfam" id="PF16391">
    <property type="entry name" value="DUF5000"/>
    <property type="match status" value="1"/>
</dbReference>
<reference evidence="4 5" key="1">
    <citation type="submission" date="2018-10" db="EMBL/GenBank/DDBJ databases">
        <title>Sphingobacterium sp. M05W1-28.</title>
        <authorList>
            <person name="Cai H."/>
        </authorList>
    </citation>
    <scope>NUCLEOTIDE SEQUENCE [LARGE SCALE GENOMIC DNA]</scope>
    <source>
        <strain evidence="4 5">M05W1-28</strain>
    </source>
</reference>